<dbReference type="SUPFAM" id="SSF111331">
    <property type="entry name" value="NAD kinase/diacylglycerol kinase-like"/>
    <property type="match status" value="1"/>
</dbReference>
<name>A0A8S1IU19_9CHLO</name>
<dbReference type="Pfam" id="PF00781">
    <property type="entry name" value="DAGK_cat"/>
    <property type="match status" value="1"/>
</dbReference>
<dbReference type="SMART" id="SM00046">
    <property type="entry name" value="DAGKc"/>
    <property type="match status" value="1"/>
</dbReference>
<evidence type="ECO:0000313" key="3">
    <source>
        <dbReference type="EMBL" id="CAD7698513.1"/>
    </source>
</evidence>
<feature type="non-terminal residue" evidence="3">
    <location>
        <position position="1"/>
    </location>
</feature>
<dbReference type="Proteomes" id="UP000708148">
    <property type="component" value="Unassembled WGS sequence"/>
</dbReference>
<dbReference type="InterPro" id="IPR001206">
    <property type="entry name" value="Diacylglycerol_kinase_cat_dom"/>
</dbReference>
<dbReference type="Gene3D" id="2.60.200.40">
    <property type="match status" value="1"/>
</dbReference>
<accession>A0A8S1IU19</accession>
<dbReference type="GO" id="GO:0006672">
    <property type="term" value="P:ceramide metabolic process"/>
    <property type="evidence" value="ECO:0007669"/>
    <property type="project" value="TreeGrafter"/>
</dbReference>
<sequence>GRARFDDLLAVEVICGDGGKARLLLHTFGRSRRNPRVWAASKVEFWASNGDMARRWARRASHWIDAKVERPRRLWVFVNPHGGKGRARDIWADKVAPIFKVAGISCSVVHTHRANHAHDLVSRASPEDLAKHDGIVVVGGDGLFQEVMNAILTRDSSQGPQSDGCTVRSPRIRLGHIPAGSTDAVAWSLNGSRSPVSAALRVALGDRMAMDVMCIKPEKGVPRFSACLAGYGFMGDVMSTSEQMRFLGPMRYDLAGVLVFLKGCRYAVKVRYLPATARPPDSQYVCWESCNWCTDSGRRMKGLKAPPLTFATPTDDPPDSAKRPLADASDAGAGRETFPADVDMEAATDGDKIKTIEGQFVSVMATVTSCRNDKAPRGVTPYAHLGDGRMHLVVVRRCSRLQYLKFLLSMAKRGVVQGKFPFVETVDAQGACFEPQGGCSSWNIDGEVVPSQRLTMEVRQRALDVFARGCAMSPRAH</sequence>
<dbReference type="InterPro" id="IPR050187">
    <property type="entry name" value="Lipid_Phosphate_FormReg"/>
</dbReference>
<dbReference type="InterPro" id="IPR016064">
    <property type="entry name" value="NAD/diacylglycerol_kinase_sf"/>
</dbReference>
<evidence type="ECO:0000256" key="1">
    <source>
        <dbReference type="SAM" id="MobiDB-lite"/>
    </source>
</evidence>
<keyword evidence="4" id="KW-1185">Reference proteome</keyword>
<dbReference type="EMBL" id="CAJHUC010000841">
    <property type="protein sequence ID" value="CAD7698513.1"/>
    <property type="molecule type" value="Genomic_DNA"/>
</dbReference>
<dbReference type="GO" id="GO:0001729">
    <property type="term" value="F:ceramide kinase activity"/>
    <property type="evidence" value="ECO:0007669"/>
    <property type="project" value="TreeGrafter"/>
</dbReference>
<dbReference type="GO" id="GO:0016020">
    <property type="term" value="C:membrane"/>
    <property type="evidence" value="ECO:0007669"/>
    <property type="project" value="GOC"/>
</dbReference>
<evidence type="ECO:0000313" key="4">
    <source>
        <dbReference type="Proteomes" id="UP000708148"/>
    </source>
</evidence>
<dbReference type="PANTHER" id="PTHR12358">
    <property type="entry name" value="SPHINGOSINE KINASE"/>
    <property type="match status" value="1"/>
</dbReference>
<gene>
    <name evidence="3" type="ORF">OSTQU699_LOCUS3874</name>
</gene>
<dbReference type="Pfam" id="PF19280">
    <property type="entry name" value="CERK_C"/>
    <property type="match status" value="1"/>
</dbReference>
<dbReference type="AlphaFoldDB" id="A0A8S1IU19"/>
<dbReference type="PANTHER" id="PTHR12358:SF6">
    <property type="entry name" value="CERAMIDE KINASE"/>
    <property type="match status" value="1"/>
</dbReference>
<feature type="region of interest" description="Disordered" evidence="1">
    <location>
        <begin position="305"/>
        <end position="338"/>
    </location>
</feature>
<comment type="caution">
    <text evidence="3">The sequence shown here is derived from an EMBL/GenBank/DDBJ whole genome shotgun (WGS) entry which is preliminary data.</text>
</comment>
<proteinExistence type="predicted"/>
<dbReference type="InterPro" id="IPR017438">
    <property type="entry name" value="ATP-NAD_kinase_N"/>
</dbReference>
<protein>
    <recommendedName>
        <fullName evidence="2">DAGKc domain-containing protein</fullName>
    </recommendedName>
</protein>
<evidence type="ECO:0000259" key="2">
    <source>
        <dbReference type="PROSITE" id="PS50146"/>
    </source>
</evidence>
<dbReference type="InterPro" id="IPR045363">
    <property type="entry name" value="CERK_C"/>
</dbReference>
<feature type="domain" description="DAGKc" evidence="2">
    <location>
        <begin position="69"/>
        <end position="219"/>
    </location>
</feature>
<dbReference type="PROSITE" id="PS50146">
    <property type="entry name" value="DAGK"/>
    <property type="match status" value="1"/>
</dbReference>
<organism evidence="3 4">
    <name type="scientific">Ostreobium quekettii</name>
    <dbReference type="NCBI Taxonomy" id="121088"/>
    <lineage>
        <taxon>Eukaryota</taxon>
        <taxon>Viridiplantae</taxon>
        <taxon>Chlorophyta</taxon>
        <taxon>core chlorophytes</taxon>
        <taxon>Ulvophyceae</taxon>
        <taxon>TCBD clade</taxon>
        <taxon>Bryopsidales</taxon>
        <taxon>Ostreobineae</taxon>
        <taxon>Ostreobiaceae</taxon>
        <taxon>Ostreobium</taxon>
    </lineage>
</organism>
<dbReference type="Gene3D" id="3.40.50.10330">
    <property type="entry name" value="Probable inorganic polyphosphate/atp-NAD kinase, domain 1"/>
    <property type="match status" value="1"/>
</dbReference>
<reference evidence="3" key="1">
    <citation type="submission" date="2020-12" db="EMBL/GenBank/DDBJ databases">
        <authorList>
            <person name="Iha C."/>
        </authorList>
    </citation>
    <scope>NUCLEOTIDE SEQUENCE</scope>
</reference>
<dbReference type="OrthoDB" id="530923at2759"/>